<evidence type="ECO:0000256" key="1">
    <source>
        <dbReference type="SAM" id="MobiDB-lite"/>
    </source>
</evidence>
<evidence type="ECO:0000313" key="2">
    <source>
        <dbReference type="EMBL" id="OYQ30146.1"/>
    </source>
</evidence>
<dbReference type="Proteomes" id="UP000216991">
    <property type="component" value="Unassembled WGS sequence"/>
</dbReference>
<gene>
    <name evidence="2" type="ORF">CHU93_06760</name>
</gene>
<sequence>MAVPRRGRPLAVWGSSLLLLLVWLGLRWPGLAHEQAVLATMLATRLAPIRLAMPSPIAPCGSPRRRCPYRPNWRRTGRRSPQPTFGPARHCRQ</sequence>
<proteinExistence type="predicted"/>
<feature type="compositionally biased region" description="Basic residues" evidence="1">
    <location>
        <begin position="69"/>
        <end position="78"/>
    </location>
</feature>
<accession>A0A255YLN3</accession>
<evidence type="ECO:0000313" key="3">
    <source>
        <dbReference type="Proteomes" id="UP000216991"/>
    </source>
</evidence>
<keyword evidence="3" id="KW-1185">Reference proteome</keyword>
<name>A0A255YLN3_9SPHN</name>
<dbReference type="AlphaFoldDB" id="A0A255YLN3"/>
<comment type="caution">
    <text evidence="2">The sequence shown here is derived from an EMBL/GenBank/DDBJ whole genome shotgun (WGS) entry which is preliminary data.</text>
</comment>
<dbReference type="EMBL" id="NOXT01000101">
    <property type="protein sequence ID" value="OYQ30146.1"/>
    <property type="molecule type" value="Genomic_DNA"/>
</dbReference>
<reference evidence="2 3" key="1">
    <citation type="submission" date="2017-07" db="EMBL/GenBank/DDBJ databases">
        <title>Sandarakinorhabdus cyanobacteriorum sp. nov., a novel bacterium isolated from cyanobacterial aggregates in a eutrophic lake.</title>
        <authorList>
            <person name="Cai H."/>
        </authorList>
    </citation>
    <scope>NUCLEOTIDE SEQUENCE [LARGE SCALE GENOMIC DNA]</scope>
    <source>
        <strain evidence="2 3">TH057</strain>
    </source>
</reference>
<protein>
    <submittedName>
        <fullName evidence="2">Uncharacterized protein</fullName>
    </submittedName>
</protein>
<feature type="region of interest" description="Disordered" evidence="1">
    <location>
        <begin position="69"/>
        <end position="93"/>
    </location>
</feature>
<organism evidence="2 3">
    <name type="scientific">Sandarakinorhabdus cyanobacteriorum</name>
    <dbReference type="NCBI Taxonomy" id="1981098"/>
    <lineage>
        <taxon>Bacteria</taxon>
        <taxon>Pseudomonadati</taxon>
        <taxon>Pseudomonadota</taxon>
        <taxon>Alphaproteobacteria</taxon>
        <taxon>Sphingomonadales</taxon>
        <taxon>Sphingosinicellaceae</taxon>
        <taxon>Sandarakinorhabdus</taxon>
    </lineage>
</organism>